<dbReference type="Proteomes" id="UP001500729">
    <property type="component" value="Unassembled WGS sequence"/>
</dbReference>
<accession>A0ABP3MHT9</accession>
<evidence type="ECO:0000313" key="2">
    <source>
        <dbReference type="Proteomes" id="UP001500729"/>
    </source>
</evidence>
<comment type="caution">
    <text evidence="1">The sequence shown here is derived from an EMBL/GenBank/DDBJ whole genome shotgun (WGS) entry which is preliminary data.</text>
</comment>
<reference evidence="2" key="1">
    <citation type="journal article" date="2019" name="Int. J. Syst. Evol. Microbiol.">
        <title>The Global Catalogue of Microorganisms (GCM) 10K type strain sequencing project: providing services to taxonomists for standard genome sequencing and annotation.</title>
        <authorList>
            <consortium name="The Broad Institute Genomics Platform"/>
            <consortium name="The Broad Institute Genome Sequencing Center for Infectious Disease"/>
            <person name="Wu L."/>
            <person name="Ma J."/>
        </authorList>
    </citation>
    <scope>NUCLEOTIDE SEQUENCE [LARGE SCALE GENOMIC DNA]</scope>
    <source>
        <strain evidence="2">JCM 10303</strain>
    </source>
</reference>
<organism evidence="1 2">
    <name type="scientific">Saccharopolyspora erythraea</name>
    <name type="common">Streptomyces erythraeus</name>
    <dbReference type="NCBI Taxonomy" id="1836"/>
    <lineage>
        <taxon>Bacteria</taxon>
        <taxon>Bacillati</taxon>
        <taxon>Actinomycetota</taxon>
        <taxon>Actinomycetes</taxon>
        <taxon>Pseudonocardiales</taxon>
        <taxon>Pseudonocardiaceae</taxon>
        <taxon>Saccharopolyspora</taxon>
    </lineage>
</organism>
<proteinExistence type="predicted"/>
<dbReference type="EMBL" id="BAAAGS010000009">
    <property type="protein sequence ID" value="GAA0520581.1"/>
    <property type="molecule type" value="Genomic_DNA"/>
</dbReference>
<dbReference type="RefSeq" id="WP_009946877.1">
    <property type="nucleotide sequence ID" value="NZ_BAAAGS010000009.1"/>
</dbReference>
<evidence type="ECO:0008006" key="3">
    <source>
        <dbReference type="Google" id="ProtNLM"/>
    </source>
</evidence>
<gene>
    <name evidence="1" type="ORF">GCM10009533_19660</name>
</gene>
<protein>
    <recommendedName>
        <fullName evidence="3">Integrase/recombinase</fullName>
    </recommendedName>
</protein>
<sequence length="58" mass="6051">MADDDVGEVLESLWGRAAVGTWNARRAAVGSWLAWCRDPGFGDPAPFPAGDRPAGGPP</sequence>
<evidence type="ECO:0000313" key="1">
    <source>
        <dbReference type="EMBL" id="GAA0520581.1"/>
    </source>
</evidence>
<name>A0ABP3MHT9_SACER</name>
<keyword evidence="2" id="KW-1185">Reference proteome</keyword>